<dbReference type="EMBL" id="ANOG01000140">
    <property type="protein sequence ID" value="EMI22172.1"/>
    <property type="molecule type" value="Genomic_DNA"/>
</dbReference>
<gene>
    <name evidence="1" type="ORF">RMSM_00905</name>
</gene>
<dbReference type="PATRIC" id="fig|1265738.3.peg.900"/>
<dbReference type="AlphaFoldDB" id="M5S3G5"/>
<organism evidence="1 2">
    <name type="scientific">Rhodopirellula maiorica SM1</name>
    <dbReference type="NCBI Taxonomy" id="1265738"/>
    <lineage>
        <taxon>Bacteria</taxon>
        <taxon>Pseudomonadati</taxon>
        <taxon>Planctomycetota</taxon>
        <taxon>Planctomycetia</taxon>
        <taxon>Pirellulales</taxon>
        <taxon>Pirellulaceae</taxon>
        <taxon>Novipirellula</taxon>
    </lineage>
</organism>
<sequence>MNLMRVAVLVLFAVVATRIHAESPKIYTWRSQDGRAIEGAFGGIDEDENTVTVLIPRAIPLASLHHYSQELARSIADREESSRAAAVATASEKSVVPPASPEILETKPKADAPEMAADAPVEPAASIAEDQFLPLPESGDCDLATWKTLTTRDKTNLIGSYVYAVTRLDDLSDRIEGVAKTASGFNALVVHSRNAMDELAQPNETASNKVSETFLLWVAMDKWFEAKEEKKSTPRSDRQNNLLADQSVKDIAFENMTELDADTGYPKIAGKVVNKAGKTILFGTFYFNWFDGEKIVAMESLLLSQLAPGEQQTFQIDAPGEAKSTDNANARMEITSRSVIFADE</sequence>
<protein>
    <submittedName>
        <fullName evidence="1">Secreted protein</fullName>
    </submittedName>
</protein>
<dbReference type="Proteomes" id="UP000011991">
    <property type="component" value="Unassembled WGS sequence"/>
</dbReference>
<keyword evidence="2" id="KW-1185">Reference proteome</keyword>
<evidence type="ECO:0000313" key="1">
    <source>
        <dbReference type="EMBL" id="EMI22172.1"/>
    </source>
</evidence>
<evidence type="ECO:0000313" key="2">
    <source>
        <dbReference type="Proteomes" id="UP000011991"/>
    </source>
</evidence>
<accession>M5S3G5</accession>
<comment type="caution">
    <text evidence="1">The sequence shown here is derived from an EMBL/GenBank/DDBJ whole genome shotgun (WGS) entry which is preliminary data.</text>
</comment>
<reference evidence="1 2" key="1">
    <citation type="journal article" date="2013" name="Mar. Genomics">
        <title>Expression of sulfatases in Rhodopirellula baltica and the diversity of sulfatases in the genus Rhodopirellula.</title>
        <authorList>
            <person name="Wegner C.E."/>
            <person name="Richter-Heitmann T."/>
            <person name="Klindworth A."/>
            <person name="Klockow C."/>
            <person name="Richter M."/>
            <person name="Achstetter T."/>
            <person name="Glockner F.O."/>
            <person name="Harder J."/>
        </authorList>
    </citation>
    <scope>NUCLEOTIDE SEQUENCE [LARGE SCALE GENOMIC DNA]</scope>
    <source>
        <strain evidence="1 2">SM1</strain>
    </source>
</reference>
<proteinExistence type="predicted"/>
<name>M5S3G5_9BACT</name>